<name>A0A9P5NE30_GYMJU</name>
<keyword evidence="2" id="KW-0472">Membrane</keyword>
<dbReference type="AlphaFoldDB" id="A0A9P5NE30"/>
<gene>
    <name evidence="3" type="ORF">CPB84DRAFT_1788800</name>
</gene>
<dbReference type="OrthoDB" id="2657661at2759"/>
<feature type="transmembrane region" description="Helical" evidence="2">
    <location>
        <begin position="618"/>
        <end position="639"/>
    </location>
</feature>
<keyword evidence="4" id="KW-1185">Reference proteome</keyword>
<feature type="region of interest" description="Disordered" evidence="1">
    <location>
        <begin position="731"/>
        <end position="758"/>
    </location>
</feature>
<keyword evidence="2" id="KW-1133">Transmembrane helix</keyword>
<sequence>MATAPPPHLLSLFRQWLLRAVKCGAKIIPSALYCILRKLALFWSILRSRLTRKPLRKKGDEPRSKSSKGDIEAKRSDVRGLTAQAEKTTTSEEDCQYTINPNGEVISLDAVAFSLYPYAGGIHNASRSSQNLTASREAHNLAIAARSSRSASPYTDSASANSNEGFTFTVDSPRSPAPRRQFSLSSPEFYHNPAHSVVQLTDLNHQQNIDVANINVESGSPSPLILETAEHHQLTFTQHTRFSSPQDIEVSSIQIPVITPCLDNWRILPVMPEGTQRYTRRPRIHRELTEMTIQPLTHIFEKPLPPEGWVKVVHPEGGRYFFNSEERTYTDADLYDPKILNQATKDIATLKTFISTNGITLPPDTDLLIDLYYDDDGDIMTIYYYVQHSSRSIFFLDTYEASSLGSWSEIQGARTDCHLRHEIEAQYWYFIQLYPTSLEMSPALAAELRDLILHFIGDCMTSPTSTAPFTLDELFRILPLADSVASNVGYQCTGAMSFLSRQMFVFARSRFLNFYGEPHARLERTFSVHGSDIHQRTWLVKTLSMFLFSAPDFHLRNLQDMWVDGVMNRNVWAESVKKMIDEWQEFVLFATVMLNANVAFLAIQSVDTNSDPYRSPAQIASYCSVIASLGSIVLGLLLVRQNRTKSRESVDEVQAYLERRSHPRLGLETLAILHSLPYALLMWGMVAFMAGFALECFQGSNIQTRTLVGSFSFVVTALILWAVVTSWENQPHDTTVEPPNPTEATAPNNVEGSRKSAMSTPSQDIAEATFFSKLLSVPINWVRKSSMDSARTVV</sequence>
<comment type="caution">
    <text evidence="3">The sequence shown here is derived from an EMBL/GenBank/DDBJ whole genome shotgun (WGS) entry which is preliminary data.</text>
</comment>
<evidence type="ECO:0008006" key="5">
    <source>
        <dbReference type="Google" id="ProtNLM"/>
    </source>
</evidence>
<feature type="compositionally biased region" description="Polar residues" evidence="1">
    <location>
        <begin position="153"/>
        <end position="172"/>
    </location>
</feature>
<evidence type="ECO:0000256" key="2">
    <source>
        <dbReference type="SAM" id="Phobius"/>
    </source>
</evidence>
<organism evidence="3 4">
    <name type="scientific">Gymnopilus junonius</name>
    <name type="common">Spectacular rustgill mushroom</name>
    <name type="synonym">Gymnopilus spectabilis subsp. junonius</name>
    <dbReference type="NCBI Taxonomy" id="109634"/>
    <lineage>
        <taxon>Eukaryota</taxon>
        <taxon>Fungi</taxon>
        <taxon>Dikarya</taxon>
        <taxon>Basidiomycota</taxon>
        <taxon>Agaricomycotina</taxon>
        <taxon>Agaricomycetes</taxon>
        <taxon>Agaricomycetidae</taxon>
        <taxon>Agaricales</taxon>
        <taxon>Agaricineae</taxon>
        <taxon>Hymenogastraceae</taxon>
        <taxon>Gymnopilus</taxon>
    </lineage>
</organism>
<dbReference type="Proteomes" id="UP000724874">
    <property type="component" value="Unassembled WGS sequence"/>
</dbReference>
<accession>A0A9P5NE30</accession>
<feature type="region of interest" description="Disordered" evidence="1">
    <location>
        <begin position="147"/>
        <end position="181"/>
    </location>
</feature>
<proteinExistence type="predicted"/>
<evidence type="ECO:0000313" key="4">
    <source>
        <dbReference type="Proteomes" id="UP000724874"/>
    </source>
</evidence>
<feature type="transmembrane region" description="Helical" evidence="2">
    <location>
        <begin position="669"/>
        <end position="694"/>
    </location>
</feature>
<protein>
    <recommendedName>
        <fullName evidence="5">WW domain-containing protein</fullName>
    </recommendedName>
</protein>
<dbReference type="CDD" id="cd00201">
    <property type="entry name" value="WW"/>
    <property type="match status" value="1"/>
</dbReference>
<feature type="transmembrane region" description="Helical" evidence="2">
    <location>
        <begin position="706"/>
        <end position="724"/>
    </location>
</feature>
<feature type="region of interest" description="Disordered" evidence="1">
    <location>
        <begin position="54"/>
        <end position="94"/>
    </location>
</feature>
<dbReference type="InterPro" id="IPR001202">
    <property type="entry name" value="WW_dom"/>
</dbReference>
<evidence type="ECO:0000256" key="1">
    <source>
        <dbReference type="SAM" id="MobiDB-lite"/>
    </source>
</evidence>
<dbReference type="EMBL" id="JADNYJ010000105">
    <property type="protein sequence ID" value="KAF8884897.1"/>
    <property type="molecule type" value="Genomic_DNA"/>
</dbReference>
<feature type="compositionally biased region" description="Basic and acidic residues" evidence="1">
    <location>
        <begin position="57"/>
        <end position="78"/>
    </location>
</feature>
<reference evidence="3" key="1">
    <citation type="submission" date="2020-11" db="EMBL/GenBank/DDBJ databases">
        <authorList>
            <consortium name="DOE Joint Genome Institute"/>
            <person name="Ahrendt S."/>
            <person name="Riley R."/>
            <person name="Andreopoulos W."/>
            <person name="LaButti K."/>
            <person name="Pangilinan J."/>
            <person name="Ruiz-duenas F.J."/>
            <person name="Barrasa J.M."/>
            <person name="Sanchez-Garcia M."/>
            <person name="Camarero S."/>
            <person name="Miyauchi S."/>
            <person name="Serrano A."/>
            <person name="Linde D."/>
            <person name="Babiker R."/>
            <person name="Drula E."/>
            <person name="Ayuso-Fernandez I."/>
            <person name="Pacheco R."/>
            <person name="Padilla G."/>
            <person name="Ferreira P."/>
            <person name="Barriuso J."/>
            <person name="Kellner H."/>
            <person name="Castanera R."/>
            <person name="Alfaro M."/>
            <person name="Ramirez L."/>
            <person name="Pisabarro A.G."/>
            <person name="Kuo A."/>
            <person name="Tritt A."/>
            <person name="Lipzen A."/>
            <person name="He G."/>
            <person name="Yan M."/>
            <person name="Ng V."/>
            <person name="Cullen D."/>
            <person name="Martin F."/>
            <person name="Rosso M.-N."/>
            <person name="Henrissat B."/>
            <person name="Hibbett D."/>
            <person name="Martinez A.T."/>
            <person name="Grigoriev I.V."/>
        </authorList>
    </citation>
    <scope>NUCLEOTIDE SEQUENCE</scope>
    <source>
        <strain evidence="3">AH 44721</strain>
    </source>
</reference>
<evidence type="ECO:0000313" key="3">
    <source>
        <dbReference type="EMBL" id="KAF8884897.1"/>
    </source>
</evidence>
<keyword evidence="2" id="KW-0812">Transmembrane</keyword>